<dbReference type="Pfam" id="PF09084">
    <property type="entry name" value="NMT1"/>
    <property type="match status" value="1"/>
</dbReference>
<name>A0A3S1KB43_9BACL</name>
<dbReference type="Proteomes" id="UP000279446">
    <property type="component" value="Unassembled WGS sequence"/>
</dbReference>
<dbReference type="PROSITE" id="PS51257">
    <property type="entry name" value="PROKAR_LIPOPROTEIN"/>
    <property type="match status" value="1"/>
</dbReference>
<dbReference type="NCBIfam" id="TIGR01728">
    <property type="entry name" value="SsuA_fam"/>
    <property type="match status" value="1"/>
</dbReference>
<dbReference type="OrthoDB" id="286202at2"/>
<dbReference type="SUPFAM" id="SSF53850">
    <property type="entry name" value="Periplasmic binding protein-like II"/>
    <property type="match status" value="1"/>
</dbReference>
<evidence type="ECO:0000313" key="11">
    <source>
        <dbReference type="Proteomes" id="UP000279446"/>
    </source>
</evidence>
<evidence type="ECO:0000256" key="8">
    <source>
        <dbReference type="SAM" id="SignalP"/>
    </source>
</evidence>
<comment type="function">
    <text evidence="5">Part of a binding-protein-dependent transport system for aliphatic sulfonates. Putative binding protein.</text>
</comment>
<comment type="similarity">
    <text evidence="2">Belongs to the bacterial solute-binding protein SsuA/TauA family.</text>
</comment>
<dbReference type="Gene3D" id="3.40.190.10">
    <property type="entry name" value="Periplasmic binding protein-like II"/>
    <property type="match status" value="2"/>
</dbReference>
<feature type="domain" description="Solute-binding protein family 3/N-terminal" evidence="9">
    <location>
        <begin position="64"/>
        <end position="286"/>
    </location>
</feature>
<keyword evidence="11" id="KW-1185">Reference proteome</keyword>
<evidence type="ECO:0000256" key="1">
    <source>
        <dbReference type="ARBA" id="ARBA00004418"/>
    </source>
</evidence>
<feature type="signal peptide" evidence="8">
    <location>
        <begin position="1"/>
        <end position="21"/>
    </location>
</feature>
<comment type="subcellular location">
    <subcellularLocation>
        <location evidence="1">Periplasm</location>
    </subcellularLocation>
</comment>
<evidence type="ECO:0000256" key="2">
    <source>
        <dbReference type="ARBA" id="ARBA00010742"/>
    </source>
</evidence>
<dbReference type="AlphaFoldDB" id="A0A3S1KB43"/>
<keyword evidence="3" id="KW-0813">Transport</keyword>
<evidence type="ECO:0000256" key="3">
    <source>
        <dbReference type="ARBA" id="ARBA00022448"/>
    </source>
</evidence>
<dbReference type="InterPro" id="IPR010067">
    <property type="entry name" value="ABC_SsuA_sub-bd"/>
</dbReference>
<dbReference type="FunFam" id="3.40.190.10:FF:000050">
    <property type="entry name" value="Sulfonate ABC transporter substrate-binding protein"/>
    <property type="match status" value="1"/>
</dbReference>
<keyword evidence="4 8" id="KW-0732">Signal</keyword>
<evidence type="ECO:0000256" key="6">
    <source>
        <dbReference type="ARBA" id="ARBA00070228"/>
    </source>
</evidence>
<dbReference type="RefSeq" id="WP_127190431.1">
    <property type="nucleotide sequence ID" value="NZ_RZNY01000002.1"/>
</dbReference>
<feature type="compositionally biased region" description="Low complexity" evidence="7">
    <location>
        <begin position="27"/>
        <end position="55"/>
    </location>
</feature>
<proteinExistence type="inferred from homology"/>
<dbReference type="PANTHER" id="PTHR30024">
    <property type="entry name" value="ALIPHATIC SULFONATES-BINDING PROTEIN-RELATED"/>
    <property type="match status" value="1"/>
</dbReference>
<gene>
    <name evidence="10" type="ORF">EJP82_02390</name>
</gene>
<dbReference type="PANTHER" id="PTHR30024:SF42">
    <property type="entry name" value="ALIPHATIC SULFONATES-BINDING PROTEIN-RELATED"/>
    <property type="match status" value="1"/>
</dbReference>
<dbReference type="EMBL" id="RZNY01000002">
    <property type="protein sequence ID" value="RUT48012.1"/>
    <property type="molecule type" value="Genomic_DNA"/>
</dbReference>
<dbReference type="SMART" id="SM00062">
    <property type="entry name" value="PBPb"/>
    <property type="match status" value="1"/>
</dbReference>
<evidence type="ECO:0000256" key="4">
    <source>
        <dbReference type="ARBA" id="ARBA00022729"/>
    </source>
</evidence>
<dbReference type="GO" id="GO:0042626">
    <property type="term" value="F:ATPase-coupled transmembrane transporter activity"/>
    <property type="evidence" value="ECO:0007669"/>
    <property type="project" value="InterPro"/>
</dbReference>
<feature type="chain" id="PRO_5039187703" description="Putative aliphatic sulfonates-binding protein" evidence="8">
    <location>
        <begin position="22"/>
        <end position="364"/>
    </location>
</feature>
<evidence type="ECO:0000313" key="10">
    <source>
        <dbReference type="EMBL" id="RUT48012.1"/>
    </source>
</evidence>
<evidence type="ECO:0000256" key="7">
    <source>
        <dbReference type="SAM" id="MobiDB-lite"/>
    </source>
</evidence>
<dbReference type="InterPro" id="IPR001638">
    <property type="entry name" value="Solute-binding_3/MltF_N"/>
</dbReference>
<sequence>MKRLGKSRTLILLIALPFLIAGCGNSGTNSSSGSNSPTAAPADTSTETAAPSTSEATKHYEGVTLTLGIQPAPGPYALARSKGWFEEEFGKVGVKVEFAEFQTGPPMTEAIAANRLDFAGLGNLPVVTAQAADIKFTEISNIIEGKNNVAIIVPKGSKITKVEELKGKKIAVAKGSNAYNFLYRGLDKVGLKPTDVEVIQLQPNEAQPAFETGAVDAWATWDPYITTNVLTGKATILTDGETLGVLSPSFLIVRTKLAQDFPELVTTFLKVYEQARVWESQHEDEANKLYAEQFQIDETVLKALRERNAAVNLPISPEVIEQQQQTADFQFEQQTIRKKIDTSTIVDNQFIEQAIKDAAQEPRP</sequence>
<feature type="region of interest" description="Disordered" evidence="7">
    <location>
        <begin position="27"/>
        <end position="57"/>
    </location>
</feature>
<evidence type="ECO:0000256" key="5">
    <source>
        <dbReference type="ARBA" id="ARBA00055538"/>
    </source>
</evidence>
<dbReference type="InterPro" id="IPR015168">
    <property type="entry name" value="SsuA/THI5"/>
</dbReference>
<dbReference type="GO" id="GO:0016020">
    <property type="term" value="C:membrane"/>
    <property type="evidence" value="ECO:0007669"/>
    <property type="project" value="InterPro"/>
</dbReference>
<dbReference type="GO" id="GO:0042597">
    <property type="term" value="C:periplasmic space"/>
    <property type="evidence" value="ECO:0007669"/>
    <property type="project" value="UniProtKB-SubCell"/>
</dbReference>
<comment type="caution">
    <text evidence="10">The sequence shown here is derived from an EMBL/GenBank/DDBJ whole genome shotgun (WGS) entry which is preliminary data.</text>
</comment>
<organism evidence="10 11">
    <name type="scientific">Paenibacillus anaericanus</name>
    <dbReference type="NCBI Taxonomy" id="170367"/>
    <lineage>
        <taxon>Bacteria</taxon>
        <taxon>Bacillati</taxon>
        <taxon>Bacillota</taxon>
        <taxon>Bacilli</taxon>
        <taxon>Bacillales</taxon>
        <taxon>Paenibacillaceae</taxon>
        <taxon>Paenibacillus</taxon>
    </lineage>
</organism>
<reference evidence="10 11" key="1">
    <citation type="submission" date="2018-12" db="EMBL/GenBank/DDBJ databases">
        <authorList>
            <person name="Sun L."/>
            <person name="Chen Z."/>
        </authorList>
    </citation>
    <scope>NUCLEOTIDE SEQUENCE [LARGE SCALE GENOMIC DNA]</scope>
    <source>
        <strain evidence="10 11">DSM 15890</strain>
    </source>
</reference>
<evidence type="ECO:0000259" key="9">
    <source>
        <dbReference type="SMART" id="SM00062"/>
    </source>
</evidence>
<protein>
    <recommendedName>
        <fullName evidence="6">Putative aliphatic sulfonates-binding protein</fullName>
    </recommendedName>
</protein>
<accession>A0A3S1KB43</accession>